<sequence>MVFDVFTTRPELAGTHGMVASTHWLASAAGMAVLEDDGNAFDAAVAAGFVLQVVEPHLNGPGGEVPALFATADDPRPRALAGQGPAPAGATAEHYRGLGLDLVPGTGLLATTVPGAWDGWLLLLRDHGTKTLREVLKYAIGYARGGYPIVERITTTIDTVRDMFREHWQTSADLWLTGGAAPAPGSILKNPALAGTWERLLAEAEAAGGDREAQIDAARRAWSQGFVAEAVEKFARIPHRDNSGRDHAGVLTAQDMAEFEATYETPLTVDLPGGWTLAKFGIWSQGPALAEQLRLLEGFTDRINYVDGLADADTVHLSVEAAKLAFADREAWYGDSADPGVLADLVSREYAAERRGLIGDRASLELRPGSPGGRQAVLAAHVAENRGVDGQKDPSGVGIGEPTVSPTGEARGDTVHIDVADRWGNMVSATPSGGWLQSSPTIPELGFCLGSRAQMFWLDEGLPNSLAPGKRPRITLSPSLALRGGVPALAFGTPGGDQQDQWQLCFWLAHVHGGLNLQEAIDAPAWHTGAFPGSFYPRAWEPGRVVAESRLGAETLAELARRGHDVLDAGPWALGRLSAVSRDPETGLLRAAANARGAQGYAAGR</sequence>
<dbReference type="Pfam" id="PF01019">
    <property type="entry name" value="G_glu_transpept"/>
    <property type="match status" value="1"/>
</dbReference>
<dbReference type="InterPro" id="IPR043137">
    <property type="entry name" value="GGT_ssub_C"/>
</dbReference>
<dbReference type="PANTHER" id="PTHR43881:SF1">
    <property type="entry name" value="GAMMA-GLUTAMYLTRANSPEPTIDASE (AFU_ORTHOLOGUE AFUA_4G13580)"/>
    <property type="match status" value="1"/>
</dbReference>
<dbReference type="Gene3D" id="3.60.20.40">
    <property type="match status" value="1"/>
</dbReference>
<proteinExistence type="predicted"/>
<dbReference type="InterPro" id="IPR029055">
    <property type="entry name" value="Ntn_hydrolases_N"/>
</dbReference>
<protein>
    <submittedName>
        <fullName evidence="2">Gamma-glutamyltransferase family protein</fullName>
    </submittedName>
</protein>
<dbReference type="InterPro" id="IPR043138">
    <property type="entry name" value="GGT_lsub"/>
</dbReference>
<evidence type="ECO:0000313" key="2">
    <source>
        <dbReference type="EMBL" id="MDA3629726.1"/>
    </source>
</evidence>
<dbReference type="PANTHER" id="PTHR43881">
    <property type="entry name" value="GAMMA-GLUTAMYLTRANSPEPTIDASE (AFU_ORTHOLOGUE AFUA_4G13580)"/>
    <property type="match status" value="1"/>
</dbReference>
<name>A0ABT4V6Y0_9PSEU</name>
<comment type="caution">
    <text evidence="2">The sequence shown here is derived from an EMBL/GenBank/DDBJ whole genome shotgun (WGS) entry which is preliminary data.</text>
</comment>
<dbReference type="InterPro" id="IPR052896">
    <property type="entry name" value="GGT-like_enzyme"/>
</dbReference>
<dbReference type="RefSeq" id="WP_270952778.1">
    <property type="nucleotide sequence ID" value="NZ_JAQGLA010000074.1"/>
</dbReference>
<dbReference type="EMBL" id="JAQGLA010000074">
    <property type="protein sequence ID" value="MDA3629726.1"/>
    <property type="molecule type" value="Genomic_DNA"/>
</dbReference>
<dbReference type="PRINTS" id="PR01210">
    <property type="entry name" value="GGTRANSPTASE"/>
</dbReference>
<keyword evidence="3" id="KW-1185">Reference proteome</keyword>
<gene>
    <name evidence="2" type="ORF">OU415_30160</name>
</gene>
<evidence type="ECO:0000256" key="1">
    <source>
        <dbReference type="SAM" id="MobiDB-lite"/>
    </source>
</evidence>
<dbReference type="SUPFAM" id="SSF56235">
    <property type="entry name" value="N-terminal nucleophile aminohydrolases (Ntn hydrolases)"/>
    <property type="match status" value="1"/>
</dbReference>
<organism evidence="2 3">
    <name type="scientific">Saccharopolyspora oryzae</name>
    <dbReference type="NCBI Taxonomy" id="2997343"/>
    <lineage>
        <taxon>Bacteria</taxon>
        <taxon>Bacillati</taxon>
        <taxon>Actinomycetota</taxon>
        <taxon>Actinomycetes</taxon>
        <taxon>Pseudonocardiales</taxon>
        <taxon>Pseudonocardiaceae</taxon>
        <taxon>Saccharopolyspora</taxon>
    </lineage>
</organism>
<feature type="region of interest" description="Disordered" evidence="1">
    <location>
        <begin position="387"/>
        <end position="411"/>
    </location>
</feature>
<reference evidence="2 3" key="1">
    <citation type="submission" date="2022-11" db="EMBL/GenBank/DDBJ databases">
        <title>Draft genome sequence of Saccharopolyspora sp. WRP15-2 isolated from rhizosphere soils of wild rice in Thailand.</title>
        <authorList>
            <person name="Duangmal K."/>
            <person name="Kammanee S."/>
            <person name="Muangham S."/>
        </authorList>
    </citation>
    <scope>NUCLEOTIDE SEQUENCE [LARGE SCALE GENOMIC DNA]</scope>
    <source>
        <strain evidence="2 3">WRP15-2</strain>
    </source>
</reference>
<dbReference type="Proteomes" id="UP001210380">
    <property type="component" value="Unassembled WGS sequence"/>
</dbReference>
<evidence type="ECO:0000313" key="3">
    <source>
        <dbReference type="Proteomes" id="UP001210380"/>
    </source>
</evidence>
<dbReference type="Gene3D" id="1.10.246.130">
    <property type="match status" value="1"/>
</dbReference>
<accession>A0ABT4V6Y0</accession>